<accession>A0A385ACP3</accession>
<evidence type="ECO:0000313" key="1">
    <source>
        <dbReference type="EMBL" id="AXN35425.1"/>
    </source>
</evidence>
<proteinExistence type="predicted"/>
<gene>
    <name evidence="1" type="ORF">DT351_03235</name>
</gene>
<organism evidence="1 2">
    <name type="scientific">Latilactobacillus curvatus</name>
    <name type="common">Lactobacillus curvatus</name>
    <dbReference type="NCBI Taxonomy" id="28038"/>
    <lineage>
        <taxon>Bacteria</taxon>
        <taxon>Bacillati</taxon>
        <taxon>Bacillota</taxon>
        <taxon>Bacilli</taxon>
        <taxon>Lactobacillales</taxon>
        <taxon>Lactobacillaceae</taxon>
        <taxon>Latilactobacillus</taxon>
    </lineage>
</organism>
<reference evidence="1 2" key="1">
    <citation type="submission" date="2018-07" db="EMBL/GenBank/DDBJ databases">
        <title>Lactobacillus curvatus genome sequence.</title>
        <authorList>
            <person name="Prechtl R."/>
        </authorList>
    </citation>
    <scope>NUCLEOTIDE SEQUENCE [LARGE SCALE GENOMIC DNA]</scope>
    <source>
        <strain evidence="1 2">TMW 1.1928</strain>
    </source>
</reference>
<dbReference type="Gene3D" id="1.20.5.2050">
    <property type="match status" value="1"/>
</dbReference>
<dbReference type="Proteomes" id="UP000257607">
    <property type="component" value="Chromosome"/>
</dbReference>
<dbReference type="EMBL" id="CP031003">
    <property type="protein sequence ID" value="AXN35425.1"/>
    <property type="molecule type" value="Genomic_DNA"/>
</dbReference>
<sequence>MVKMIDITGQRFGRLVAIKMDNSRRPSKSTRAYWLFQCDCGKETIASGADVRAGKIKSCGCLHDEMASKRLYKHGMSSTKLCYVYESMKQRCLNSHCKDYKNYGGRGITICSDWKNNSRSFFNWAITNGYSDGLSIDRINVNGNYEPTNCRWTTAKVQANNRRPRKCYISKNIRSDNKSGIRGISFDKSKNKWVASMRFNHQQVLRRTFDTKQEAVQERQRFEKKYLAYV</sequence>
<name>A0A385ACP3_LATCU</name>
<dbReference type="AlphaFoldDB" id="A0A385ACP3"/>
<protein>
    <submittedName>
        <fullName evidence="1">AP2 domain-containing protein</fullName>
    </submittedName>
</protein>
<dbReference type="RefSeq" id="WP_089542183.1">
    <property type="nucleotide sequence ID" value="NZ_CP022475.1"/>
</dbReference>
<evidence type="ECO:0000313" key="2">
    <source>
        <dbReference type="Proteomes" id="UP000257607"/>
    </source>
</evidence>